<proteinExistence type="predicted"/>
<organism evidence="1 2">
    <name type="scientific">Artomyces pyxidatus</name>
    <dbReference type="NCBI Taxonomy" id="48021"/>
    <lineage>
        <taxon>Eukaryota</taxon>
        <taxon>Fungi</taxon>
        <taxon>Dikarya</taxon>
        <taxon>Basidiomycota</taxon>
        <taxon>Agaricomycotina</taxon>
        <taxon>Agaricomycetes</taxon>
        <taxon>Russulales</taxon>
        <taxon>Auriscalpiaceae</taxon>
        <taxon>Artomyces</taxon>
    </lineage>
</organism>
<gene>
    <name evidence="1" type="ORF">BV25DRAFT_1959474</name>
</gene>
<name>A0ACB8TFI6_9AGAM</name>
<evidence type="ECO:0000313" key="2">
    <source>
        <dbReference type="Proteomes" id="UP000814140"/>
    </source>
</evidence>
<accession>A0ACB8TFI6</accession>
<protein>
    <submittedName>
        <fullName evidence="1">NAD-P-binding protein</fullName>
    </submittedName>
</protein>
<reference evidence="1" key="2">
    <citation type="journal article" date="2022" name="New Phytol.">
        <title>Evolutionary transition to the ectomycorrhizal habit in the genomes of a hyperdiverse lineage of mushroom-forming fungi.</title>
        <authorList>
            <person name="Looney B."/>
            <person name="Miyauchi S."/>
            <person name="Morin E."/>
            <person name="Drula E."/>
            <person name="Courty P.E."/>
            <person name="Kohler A."/>
            <person name="Kuo A."/>
            <person name="LaButti K."/>
            <person name="Pangilinan J."/>
            <person name="Lipzen A."/>
            <person name="Riley R."/>
            <person name="Andreopoulos W."/>
            <person name="He G."/>
            <person name="Johnson J."/>
            <person name="Nolan M."/>
            <person name="Tritt A."/>
            <person name="Barry K.W."/>
            <person name="Grigoriev I.V."/>
            <person name="Nagy L.G."/>
            <person name="Hibbett D."/>
            <person name="Henrissat B."/>
            <person name="Matheny P.B."/>
            <person name="Labbe J."/>
            <person name="Martin F.M."/>
        </authorList>
    </citation>
    <scope>NUCLEOTIDE SEQUENCE</scope>
    <source>
        <strain evidence="1">HHB10654</strain>
    </source>
</reference>
<dbReference type="EMBL" id="MU277190">
    <property type="protein sequence ID" value="KAI0067198.1"/>
    <property type="molecule type" value="Genomic_DNA"/>
</dbReference>
<comment type="caution">
    <text evidence="1">The sequence shown here is derived from an EMBL/GenBank/DDBJ whole genome shotgun (WGS) entry which is preliminary data.</text>
</comment>
<reference evidence="1" key="1">
    <citation type="submission" date="2021-03" db="EMBL/GenBank/DDBJ databases">
        <authorList>
            <consortium name="DOE Joint Genome Institute"/>
            <person name="Ahrendt S."/>
            <person name="Looney B.P."/>
            <person name="Miyauchi S."/>
            <person name="Morin E."/>
            <person name="Drula E."/>
            <person name="Courty P.E."/>
            <person name="Chicoki N."/>
            <person name="Fauchery L."/>
            <person name="Kohler A."/>
            <person name="Kuo A."/>
            <person name="Labutti K."/>
            <person name="Pangilinan J."/>
            <person name="Lipzen A."/>
            <person name="Riley R."/>
            <person name="Andreopoulos W."/>
            <person name="He G."/>
            <person name="Johnson J."/>
            <person name="Barry K.W."/>
            <person name="Grigoriev I.V."/>
            <person name="Nagy L."/>
            <person name="Hibbett D."/>
            <person name="Henrissat B."/>
            <person name="Matheny P.B."/>
            <person name="Labbe J."/>
            <person name="Martin F."/>
        </authorList>
    </citation>
    <scope>NUCLEOTIDE SEQUENCE</scope>
    <source>
        <strain evidence="1">HHB10654</strain>
    </source>
</reference>
<evidence type="ECO:0000313" key="1">
    <source>
        <dbReference type="EMBL" id="KAI0067198.1"/>
    </source>
</evidence>
<dbReference type="Proteomes" id="UP000814140">
    <property type="component" value="Unassembled WGS sequence"/>
</dbReference>
<keyword evidence="2" id="KW-1185">Reference proteome</keyword>
<sequence length="328" mass="35828">MGFLFSRPTYDPSCDVPDLHLKVAIVTGADSGIGFETAQQLAIHGAKVYLACITMSAALGAISRIQEFAPSLRGQEKLVPLEVDLSSIHCAKAAAEEVMSREKRLDILVNNAGRMASEYVLTPEGIEQTVAVNHIGHFVFTQTLLPLLKETASLPDADVRIVAVSPGPYKLVRGSEFGSLADLNDLRGTPGRENTWISKYRRYGASKLMIILTTGELQRRLDAENIPITVMVVHPGGVATPAAKRHTPVIIHPYIWLAALTPYQGAFTSLFAATSPKVSDDREKYKGQYLEPYGEIGKLTTKESLDSTLARRLWTTTEAVVQRVLEVV</sequence>